<dbReference type="SUPFAM" id="SSF47473">
    <property type="entry name" value="EF-hand"/>
    <property type="match status" value="1"/>
</dbReference>
<dbReference type="Pfam" id="PF13499">
    <property type="entry name" value="EF-hand_7"/>
    <property type="match status" value="1"/>
</dbReference>
<dbReference type="SMART" id="SM00054">
    <property type="entry name" value="EFh"/>
    <property type="match status" value="2"/>
</dbReference>
<gene>
    <name evidence="3" type="ORF">HPP92_023457</name>
</gene>
<sequence>MSVVIVDGSTVRDFVGDDEAFNKSADARFASLDLNGDGVLSRAELRRALETFRLTEADFGVDAITPPGEIAFLYDSIFDQFDLDGSGTIDLLEFRSEMKKILLAVADGLGSSPVQIALEEDPDGGQNFLRQAADLEAAKLAEGSKTNHN</sequence>
<dbReference type="Proteomes" id="UP000636800">
    <property type="component" value="Chromosome 12"/>
</dbReference>
<dbReference type="PANTHER" id="PTHR34574:SF5">
    <property type="entry name" value="CALCIUM-BINDING EF-HAND FAMILY PROTEIN"/>
    <property type="match status" value="1"/>
</dbReference>
<dbReference type="PROSITE" id="PS50222">
    <property type="entry name" value="EF_HAND_2"/>
    <property type="match status" value="2"/>
</dbReference>
<protein>
    <recommendedName>
        <fullName evidence="2">EF-hand domain-containing protein</fullName>
    </recommendedName>
</protein>
<feature type="domain" description="EF-hand" evidence="2">
    <location>
        <begin position="69"/>
        <end position="104"/>
    </location>
</feature>
<dbReference type="CDD" id="cd00051">
    <property type="entry name" value="EFh"/>
    <property type="match status" value="1"/>
</dbReference>
<comment type="caution">
    <text evidence="3">The sequence shown here is derived from an EMBL/GenBank/DDBJ whole genome shotgun (WGS) entry which is preliminary data.</text>
</comment>
<dbReference type="Gene3D" id="1.10.238.10">
    <property type="entry name" value="EF-hand"/>
    <property type="match status" value="1"/>
</dbReference>
<keyword evidence="1" id="KW-0106">Calcium</keyword>
<dbReference type="InterPro" id="IPR002048">
    <property type="entry name" value="EF_hand_dom"/>
</dbReference>
<dbReference type="InterPro" id="IPR011992">
    <property type="entry name" value="EF-hand-dom_pair"/>
</dbReference>
<dbReference type="GO" id="GO:0005509">
    <property type="term" value="F:calcium ion binding"/>
    <property type="evidence" value="ECO:0007669"/>
    <property type="project" value="InterPro"/>
</dbReference>
<name>A0A835PQE0_VANPL</name>
<reference evidence="3 4" key="1">
    <citation type="journal article" date="2020" name="Nat. Food">
        <title>A phased Vanilla planifolia genome enables genetic improvement of flavour and production.</title>
        <authorList>
            <person name="Hasing T."/>
            <person name="Tang H."/>
            <person name="Brym M."/>
            <person name="Khazi F."/>
            <person name="Huang T."/>
            <person name="Chambers A.H."/>
        </authorList>
    </citation>
    <scope>NUCLEOTIDE SEQUENCE [LARGE SCALE GENOMIC DNA]</scope>
    <source>
        <tissue evidence="3">Leaf</tissue>
    </source>
</reference>
<dbReference type="AlphaFoldDB" id="A0A835PQE0"/>
<dbReference type="PROSITE" id="PS00018">
    <property type="entry name" value="EF_HAND_1"/>
    <property type="match status" value="2"/>
</dbReference>
<dbReference type="InterPro" id="IPR018247">
    <property type="entry name" value="EF_Hand_1_Ca_BS"/>
</dbReference>
<accession>A0A835PQE0</accession>
<dbReference type="EMBL" id="JADCNL010000012">
    <property type="protein sequence ID" value="KAG0458300.1"/>
    <property type="molecule type" value="Genomic_DNA"/>
</dbReference>
<feature type="domain" description="EF-hand" evidence="2">
    <location>
        <begin position="20"/>
        <end position="55"/>
    </location>
</feature>
<dbReference type="PANTHER" id="PTHR34574">
    <property type="entry name" value="CALCIUM-BINDING EF-HAND FAMILY PROTEIN-RELATED"/>
    <property type="match status" value="1"/>
</dbReference>
<keyword evidence="4" id="KW-1185">Reference proteome</keyword>
<proteinExistence type="predicted"/>
<organism evidence="3 4">
    <name type="scientific">Vanilla planifolia</name>
    <name type="common">Vanilla</name>
    <dbReference type="NCBI Taxonomy" id="51239"/>
    <lineage>
        <taxon>Eukaryota</taxon>
        <taxon>Viridiplantae</taxon>
        <taxon>Streptophyta</taxon>
        <taxon>Embryophyta</taxon>
        <taxon>Tracheophyta</taxon>
        <taxon>Spermatophyta</taxon>
        <taxon>Magnoliopsida</taxon>
        <taxon>Liliopsida</taxon>
        <taxon>Asparagales</taxon>
        <taxon>Orchidaceae</taxon>
        <taxon>Vanilloideae</taxon>
        <taxon>Vanilleae</taxon>
        <taxon>Vanilla</taxon>
    </lineage>
</organism>
<evidence type="ECO:0000259" key="2">
    <source>
        <dbReference type="PROSITE" id="PS50222"/>
    </source>
</evidence>
<evidence type="ECO:0000256" key="1">
    <source>
        <dbReference type="ARBA" id="ARBA00022837"/>
    </source>
</evidence>
<evidence type="ECO:0000313" key="4">
    <source>
        <dbReference type="Proteomes" id="UP000636800"/>
    </source>
</evidence>
<evidence type="ECO:0000313" key="3">
    <source>
        <dbReference type="EMBL" id="KAG0458300.1"/>
    </source>
</evidence>